<dbReference type="Pfam" id="PF02364">
    <property type="entry name" value="Glucan_synthase"/>
    <property type="match status" value="1"/>
</dbReference>
<evidence type="ECO:0000256" key="3">
    <source>
        <dbReference type="ARBA" id="ARBA00012589"/>
    </source>
</evidence>
<evidence type="ECO:0000256" key="7">
    <source>
        <dbReference type="ARBA" id="ARBA00022692"/>
    </source>
</evidence>
<dbReference type="PANTHER" id="PTHR12741">
    <property type="entry name" value="LYST-INTERACTING PROTEIN LIP5 DOPAMINE RESPONSIVE PROTEIN DRG-1"/>
    <property type="match status" value="1"/>
</dbReference>
<protein>
    <recommendedName>
        <fullName evidence="12">1,3-beta-glucan synthase</fullName>
        <ecNumber evidence="3">2.4.1.34</ecNumber>
    </recommendedName>
    <alternativeName>
        <fullName evidence="12">1,3-beta-glucan synthase</fullName>
    </alternativeName>
</protein>
<evidence type="ECO:0000256" key="11">
    <source>
        <dbReference type="ARBA" id="ARBA00023316"/>
    </source>
</evidence>
<feature type="transmembrane region" description="Helical" evidence="15">
    <location>
        <begin position="1389"/>
        <end position="1411"/>
    </location>
</feature>
<dbReference type="GO" id="GO:0071555">
    <property type="term" value="P:cell wall organization"/>
    <property type="evidence" value="ECO:0007669"/>
    <property type="project" value="UniProtKB-KW"/>
</dbReference>
<dbReference type="Gene3D" id="1.25.40.270">
    <property type="entry name" value="Vacuolar protein sorting-associated protein vta1"/>
    <property type="match status" value="1"/>
</dbReference>
<evidence type="ECO:0000256" key="14">
    <source>
        <dbReference type="SAM" id="MobiDB-lite"/>
    </source>
</evidence>
<dbReference type="GO" id="GO:0000148">
    <property type="term" value="C:1,3-beta-D-glucan synthase complex"/>
    <property type="evidence" value="ECO:0007669"/>
    <property type="project" value="InterPro"/>
</dbReference>
<evidence type="ECO:0000256" key="9">
    <source>
        <dbReference type="ARBA" id="ARBA00022989"/>
    </source>
</evidence>
<accession>A0A0E0Q2X0</accession>
<feature type="transmembrane region" description="Helical" evidence="15">
    <location>
        <begin position="1471"/>
        <end position="1492"/>
    </location>
</feature>
<evidence type="ECO:0000259" key="16">
    <source>
        <dbReference type="SMART" id="SM01205"/>
    </source>
</evidence>
<dbReference type="Proteomes" id="UP000008022">
    <property type="component" value="Unassembled WGS sequence"/>
</dbReference>
<evidence type="ECO:0000256" key="13">
    <source>
        <dbReference type="ARBA" id="ARBA00047777"/>
    </source>
</evidence>
<dbReference type="Pfam" id="PF14288">
    <property type="entry name" value="FKS1_dom1"/>
    <property type="match status" value="1"/>
</dbReference>
<evidence type="ECO:0000256" key="1">
    <source>
        <dbReference type="ARBA" id="ARBA00004651"/>
    </source>
</evidence>
<keyword evidence="8" id="KW-0133">Cell shape</keyword>
<dbReference type="Gramene" id="ORUFI06G30090.2">
    <property type="protein sequence ID" value="ORUFI06G30090.2"/>
    <property type="gene ID" value="ORUFI06G30090"/>
</dbReference>
<dbReference type="GO" id="GO:0006075">
    <property type="term" value="P:(1-&gt;3)-beta-D-glucan biosynthetic process"/>
    <property type="evidence" value="ECO:0007669"/>
    <property type="project" value="InterPro"/>
</dbReference>
<feature type="region of interest" description="Disordered" evidence="14">
    <location>
        <begin position="1"/>
        <end position="26"/>
    </location>
</feature>
<feature type="transmembrane region" description="Helical" evidence="15">
    <location>
        <begin position="1440"/>
        <end position="1459"/>
    </location>
</feature>
<dbReference type="FunFam" id="1.25.40.270:FF:000002">
    <property type="entry name" value="callose synthase 3"/>
    <property type="match status" value="1"/>
</dbReference>
<feature type="transmembrane region" description="Helical" evidence="15">
    <location>
        <begin position="1637"/>
        <end position="1657"/>
    </location>
</feature>
<feature type="transmembrane region" description="Helical" evidence="15">
    <location>
        <begin position="1754"/>
        <end position="1774"/>
    </location>
</feature>
<evidence type="ECO:0000256" key="2">
    <source>
        <dbReference type="ARBA" id="ARBA00009040"/>
    </source>
</evidence>
<dbReference type="InterPro" id="IPR026899">
    <property type="entry name" value="FKS1-like_dom1"/>
</dbReference>
<dbReference type="Pfam" id="PF25968">
    <property type="entry name" value="CALS1"/>
    <property type="match status" value="1"/>
</dbReference>
<keyword evidence="9 15" id="KW-1133">Transmembrane helix</keyword>
<organism evidence="17 18">
    <name type="scientific">Oryza rufipogon</name>
    <name type="common">Brownbeard rice</name>
    <name type="synonym">Asian wild rice</name>
    <dbReference type="NCBI Taxonomy" id="4529"/>
    <lineage>
        <taxon>Eukaryota</taxon>
        <taxon>Viridiplantae</taxon>
        <taxon>Streptophyta</taxon>
        <taxon>Embryophyta</taxon>
        <taxon>Tracheophyta</taxon>
        <taxon>Spermatophyta</taxon>
        <taxon>Magnoliopsida</taxon>
        <taxon>Liliopsida</taxon>
        <taxon>Poales</taxon>
        <taxon>Poaceae</taxon>
        <taxon>BOP clade</taxon>
        <taxon>Oryzoideae</taxon>
        <taxon>Oryzeae</taxon>
        <taxon>Oryzinae</taxon>
        <taxon>Oryza</taxon>
    </lineage>
</organism>
<evidence type="ECO:0000313" key="18">
    <source>
        <dbReference type="Proteomes" id="UP000008022"/>
    </source>
</evidence>
<evidence type="ECO:0000256" key="12">
    <source>
        <dbReference type="ARBA" id="ARBA00032165"/>
    </source>
</evidence>
<keyword evidence="10 15" id="KW-0472">Membrane</keyword>
<comment type="catalytic activity">
    <reaction evidence="13">
        <text>[(1-&gt;3)-beta-D-glucosyl](n) + UDP-alpha-D-glucose = [(1-&gt;3)-beta-D-glucosyl](n+1) + UDP + H(+)</text>
        <dbReference type="Rhea" id="RHEA:21476"/>
        <dbReference type="Rhea" id="RHEA-COMP:11146"/>
        <dbReference type="Rhea" id="RHEA-COMP:14303"/>
        <dbReference type="ChEBI" id="CHEBI:15378"/>
        <dbReference type="ChEBI" id="CHEBI:37671"/>
        <dbReference type="ChEBI" id="CHEBI:58223"/>
        <dbReference type="ChEBI" id="CHEBI:58885"/>
        <dbReference type="EC" id="2.4.1.34"/>
    </reaction>
</comment>
<reference evidence="18" key="1">
    <citation type="submission" date="2013-06" db="EMBL/GenBank/DDBJ databases">
        <authorList>
            <person name="Zhao Q."/>
        </authorList>
    </citation>
    <scope>NUCLEOTIDE SEQUENCE</scope>
    <source>
        <strain evidence="18">cv. W1943</strain>
    </source>
</reference>
<dbReference type="Pfam" id="PF04652">
    <property type="entry name" value="Vta1"/>
    <property type="match status" value="1"/>
</dbReference>
<comment type="similarity">
    <text evidence="2">Belongs to the glycosyltransferase 48 family.</text>
</comment>
<sequence length="1811" mass="208516">MAAPGGARRPDFSSAASPSPSPAGAAGRRLLRTQTVGNLGESIFDSEVVPSSLVEIAPILRVANEVEATNPRVAYLCRFYAFEKAHRLDPTSNGRGVRQFKTALLQRLERENDPTLKGRVHQSDAREMQRFYREYYKKYIQALQNAADKADRALLTKAYQTAAVLFEVLKAVNVSQSVEVDQAILDTHNKVEEKKKLYVPYNILPLDPESTYQPIMQYPEIQAAVNALRNIRGLPWPKEHEKKPDEKKTGKDLLDWLQAMFGFQKDNVSNQREHLILLLANVHIRQSPKTEQQAKLDDRALDAVMKKLFKNYKKWCKYLGRKSSLWLPTIQQEVQQRKLLYMGLYLLIWGEAANLRFMPECLCYIYHHMAFELYGMLAGNVSPMTGENVKPAYGGDEEAFLMKVVTPIYKVIEKEAERSKTIKSKHSHWRNYDDLNEYFWSVDCFRLGWPMRADADFFKTPEDAYPSHLNGIIGMDYISSLVLQCNAKKKKYLLGVLILWVPISRLVANAGEQIRRRFLESSNVKVITFIMWWSQPRLFVGRGMHEGAFSLFKYTMFWVLLLAMKLTVSFYIEIKPLVQPTKDIMKEPIRDFQWHEFFPRANNNIGVVIALWAPIILVYFMDTQIWYALFSTLIGGIYGAYRRLGEIRTLGMLRSRFESLPEAFNEHLIPSDSHKSKGLRAAFTGKPSKTSGDEQEKEKIAARFAQMWNLIITSFREEDLIDNREMDLLLVPYCKDRELNIFQWPPFLLASKIPIALDMAADSGGKDRDLKKRMGSDPYFSYAIRECYGSFKNIINTLVFGQREKIVIQQIFTIVDEHIEGGSLIKDLNMRSLPALSKKFIELLELLQKNKEEDLGQVVILFQDMLEVVTRDIMDEQDQLGGLLDSVHGGNRKHEGMTSLDQQDQLFTKAIRFPVEESNAWTEKIKRLHLLLTVKESAMDVPTNLDARRRISFFANSLFMEMPNAPKVRHMLPFSVLTPYYKEDVLFSSHNLEEPNEDGVSILFYLQKIYPDEWKNFLDRVDRKSEEELREDETLEEELRLWASYRGQTLTRTVRGMMYYRKALELQAFLDMAKDDGYRATELMSEDSQLMTQCKAIADMKFTYVVSCQQYGIQKRSGEACAHDILRLMTVYPSLRVAYIDEVEAPSQDRNKKTDKVYYSALVKASVTKPNEPGQSLDQVIYKIKLPGNAILGEGKPENQNHAIIFTRGECLQTIDMNQEHYMEEALKMRNLLDEFLKKHDGVRYPSILGVREHIFTGSVSSLAWFMSNQETSFVTIGQRVLANPLRVRFHYGHPDIFDRLFHLTRGGVSKASKIINLSEDIFAGFNSTLREGNVTHHEYMQVGKGRDVGLNQISLFEAKIANGNGEQTLSRDIYRLGHRFDFFRMLSCYYTTIGFYFSTMITVWTVYVFLYGRLYLVLSGLDQALATGKKFVHNAPLQVALASESFVQLGFLMALPMMMEIGLERGFRTALSDFVLMQLQLASVFFTFSLGTKTHYYGRTLLHGGAEYRATGRGFVVFHAKFADNYRLYSRSHFVKGIELMILLVVYEIFGQSYRGAITYIFITVSMWFMVGTWLFAPFLFNPSGFEWQKIVDDWTDWNKWISNRGGIGVAPTKSWESWWEKEQEPLRYSGKRGTILEILLALRFFVYQYGLVYHLNITKHTRSVLTVSVGRRRFSAEFQLVFRLIKGLIFITFVAIVVILIAIPHMTVLDIFVCILAFMPTGWGLLLIAQAIKPAVQAIGLWGSIKALARGYEILMGLLLFTPIAFLAWFPFVSEFQTRMLFNQAFSRGLQISRILGGHKKDRSTRNKE</sequence>
<keyword evidence="4" id="KW-1003">Cell membrane</keyword>
<evidence type="ECO:0000256" key="5">
    <source>
        <dbReference type="ARBA" id="ARBA00022676"/>
    </source>
</evidence>
<keyword evidence="11" id="KW-0961">Cell wall biogenesis/degradation</keyword>
<evidence type="ECO:0000256" key="10">
    <source>
        <dbReference type="ARBA" id="ARBA00023136"/>
    </source>
</evidence>
<dbReference type="EC" id="2.4.1.34" evidence="3"/>
<feature type="transmembrane region" description="Helical" evidence="15">
    <location>
        <begin position="554"/>
        <end position="572"/>
    </location>
</feature>
<keyword evidence="18" id="KW-1185">Reference proteome</keyword>
<evidence type="ECO:0000313" key="17">
    <source>
        <dbReference type="EnsemblPlants" id="ORUFI06G30090.2"/>
    </source>
</evidence>
<dbReference type="SMART" id="SM01205">
    <property type="entry name" value="FKS1_dom1"/>
    <property type="match status" value="1"/>
</dbReference>
<keyword evidence="7 15" id="KW-0812">Transmembrane</keyword>
<dbReference type="GO" id="GO:0003843">
    <property type="term" value="F:1,3-beta-D-glucan synthase activity"/>
    <property type="evidence" value="ECO:0007669"/>
    <property type="project" value="UniProtKB-EC"/>
</dbReference>
<proteinExistence type="inferred from homology"/>
<comment type="subcellular location">
    <subcellularLocation>
        <location evidence="1">Cell membrane</location>
        <topology evidence="1">Multi-pass membrane protein</topology>
    </subcellularLocation>
</comment>
<keyword evidence="6" id="KW-0808">Transferase</keyword>
<evidence type="ECO:0000256" key="15">
    <source>
        <dbReference type="SAM" id="Phobius"/>
    </source>
</evidence>
<dbReference type="GO" id="GO:0008360">
    <property type="term" value="P:regulation of cell shape"/>
    <property type="evidence" value="ECO:0007669"/>
    <property type="project" value="UniProtKB-KW"/>
</dbReference>
<evidence type="ECO:0000256" key="8">
    <source>
        <dbReference type="ARBA" id="ARBA00022960"/>
    </source>
</evidence>
<feature type="transmembrane region" description="Helical" evidence="15">
    <location>
        <begin position="1682"/>
        <end position="1705"/>
    </location>
</feature>
<evidence type="ECO:0000256" key="4">
    <source>
        <dbReference type="ARBA" id="ARBA00022475"/>
    </source>
</evidence>
<evidence type="ECO:0000256" key="6">
    <source>
        <dbReference type="ARBA" id="ARBA00022679"/>
    </source>
</evidence>
<dbReference type="GO" id="GO:0005886">
    <property type="term" value="C:plasma membrane"/>
    <property type="evidence" value="ECO:0007669"/>
    <property type="project" value="UniProtKB-SubCell"/>
</dbReference>
<dbReference type="InterPro" id="IPR058851">
    <property type="entry name" value="CALS1_helical"/>
</dbReference>
<name>A0A0E0Q2X0_ORYRU</name>
<dbReference type="InterPro" id="IPR003440">
    <property type="entry name" value="Glyco_trans_48_dom"/>
</dbReference>
<dbReference type="InterPro" id="IPR039431">
    <property type="entry name" value="Vta1/CALS_N"/>
</dbReference>
<feature type="compositionally biased region" description="Low complexity" evidence="14">
    <location>
        <begin position="13"/>
        <end position="26"/>
    </location>
</feature>
<keyword evidence="5" id="KW-0328">Glycosyltransferase</keyword>
<dbReference type="EnsemblPlants" id="ORUFI06G30090.2">
    <property type="protein sequence ID" value="ORUFI06G30090.2"/>
    <property type="gene ID" value="ORUFI06G30090"/>
</dbReference>
<dbReference type="PANTHER" id="PTHR12741:SF48">
    <property type="entry name" value="1,3-BETA-GLUCAN SYNTHASE COMPONENT FKS1-RELATED"/>
    <property type="match status" value="1"/>
</dbReference>
<feature type="transmembrane region" description="Helical" evidence="15">
    <location>
        <begin position="1558"/>
        <end position="1582"/>
    </location>
</feature>
<dbReference type="InterPro" id="IPR023175">
    <property type="entry name" value="Vta1/CALS_N_sf"/>
</dbReference>
<reference evidence="17" key="2">
    <citation type="submission" date="2015-06" db="UniProtKB">
        <authorList>
            <consortium name="EnsemblPlants"/>
        </authorList>
    </citation>
    <scope>IDENTIFICATION</scope>
</reference>
<feature type="transmembrane region" description="Helical" evidence="15">
    <location>
        <begin position="601"/>
        <end position="619"/>
    </location>
</feature>
<feature type="domain" description="1,3-beta-glucan synthase component FKS1-like" evidence="16">
    <location>
        <begin position="336"/>
        <end position="452"/>
    </location>
</feature>
<feature type="transmembrane region" description="Helical" evidence="15">
    <location>
        <begin position="1711"/>
        <end position="1734"/>
    </location>
</feature>